<keyword evidence="7" id="KW-0175">Coiled coil</keyword>
<evidence type="ECO:0000256" key="5">
    <source>
        <dbReference type="ARBA" id="ARBA00022763"/>
    </source>
</evidence>
<organism evidence="11 12">
    <name type="scientific">Hibiscus syriacus</name>
    <name type="common">Rose of Sharon</name>
    <dbReference type="NCBI Taxonomy" id="106335"/>
    <lineage>
        <taxon>Eukaryota</taxon>
        <taxon>Viridiplantae</taxon>
        <taxon>Streptophyta</taxon>
        <taxon>Embryophyta</taxon>
        <taxon>Tracheophyta</taxon>
        <taxon>Spermatophyta</taxon>
        <taxon>Magnoliopsida</taxon>
        <taxon>eudicotyledons</taxon>
        <taxon>Gunneridae</taxon>
        <taxon>Pentapetalae</taxon>
        <taxon>rosids</taxon>
        <taxon>malvids</taxon>
        <taxon>Malvales</taxon>
        <taxon>Malvaceae</taxon>
        <taxon>Malvoideae</taxon>
        <taxon>Hibiscus</taxon>
    </lineage>
</organism>
<gene>
    <name evidence="11" type="ORF">F3Y22_tig00000002pilonHSYRG00222</name>
</gene>
<evidence type="ECO:0000256" key="10">
    <source>
        <dbReference type="ARBA" id="ARBA00023242"/>
    </source>
</evidence>
<comment type="caution">
    <text evidence="11">The sequence shown here is derived from an EMBL/GenBank/DDBJ whole genome shotgun (WGS) entry which is preliminary data.</text>
</comment>
<dbReference type="EMBL" id="VEPZ02000001">
    <property type="protein sequence ID" value="KAE8736417.1"/>
    <property type="molecule type" value="Genomic_DNA"/>
</dbReference>
<protein>
    <submittedName>
        <fullName evidence="11">Uncharacterized protein</fullName>
    </submittedName>
</protein>
<evidence type="ECO:0000313" key="11">
    <source>
        <dbReference type="EMBL" id="KAE8736417.1"/>
    </source>
</evidence>
<accession>A0A6A3D6X1</accession>
<sequence length="113" mass="12817">MTPVNGDTRAPAIEQAIRMLLNTFIVTNSQDASALRKCAMEARYNYFPIVIHRFSRPRLIIPDHSLPQTNYTTAQSLLHSDNPTIFNVLVDVGRAERQVLVEDYNRGRAVAFD</sequence>
<evidence type="ECO:0000256" key="6">
    <source>
        <dbReference type="ARBA" id="ARBA00022840"/>
    </source>
</evidence>
<dbReference type="Proteomes" id="UP000436088">
    <property type="component" value="Unassembled WGS sequence"/>
</dbReference>
<keyword evidence="10" id="KW-0539">Nucleus</keyword>
<keyword evidence="6" id="KW-0067">ATP-binding</keyword>
<keyword evidence="4" id="KW-0547">Nucleotide-binding</keyword>
<evidence type="ECO:0000256" key="4">
    <source>
        <dbReference type="ARBA" id="ARBA00022741"/>
    </source>
</evidence>
<dbReference type="GO" id="GO:0003684">
    <property type="term" value="F:damaged DNA binding"/>
    <property type="evidence" value="ECO:0007669"/>
    <property type="project" value="TreeGrafter"/>
</dbReference>
<evidence type="ECO:0000256" key="8">
    <source>
        <dbReference type="ARBA" id="ARBA00023172"/>
    </source>
</evidence>
<proteinExistence type="predicted"/>
<keyword evidence="9" id="KW-0234">DNA repair</keyword>
<evidence type="ECO:0000313" key="12">
    <source>
        <dbReference type="Proteomes" id="UP000436088"/>
    </source>
</evidence>
<comment type="subcellular location">
    <subcellularLocation>
        <location evidence="2">Chromosome</location>
    </subcellularLocation>
    <subcellularLocation>
        <location evidence="1">Nucleus</location>
    </subcellularLocation>
</comment>
<evidence type="ECO:0000256" key="1">
    <source>
        <dbReference type="ARBA" id="ARBA00004123"/>
    </source>
</evidence>
<dbReference type="PANTHER" id="PTHR19306">
    <property type="entry name" value="STRUCTURAL MAINTENANCE OF CHROMOSOMES 5,6 SMC5, SMC6"/>
    <property type="match status" value="1"/>
</dbReference>
<dbReference type="AlphaFoldDB" id="A0A6A3D6X1"/>
<dbReference type="GO" id="GO:0030915">
    <property type="term" value="C:Smc5-Smc6 complex"/>
    <property type="evidence" value="ECO:0007669"/>
    <property type="project" value="TreeGrafter"/>
</dbReference>
<dbReference type="GO" id="GO:0000724">
    <property type="term" value="P:double-strand break repair via homologous recombination"/>
    <property type="evidence" value="ECO:0007669"/>
    <property type="project" value="TreeGrafter"/>
</dbReference>
<keyword evidence="12" id="KW-1185">Reference proteome</keyword>
<evidence type="ECO:0000256" key="9">
    <source>
        <dbReference type="ARBA" id="ARBA00023204"/>
    </source>
</evidence>
<dbReference type="GO" id="GO:0003697">
    <property type="term" value="F:single-stranded DNA binding"/>
    <property type="evidence" value="ECO:0007669"/>
    <property type="project" value="TreeGrafter"/>
</dbReference>
<dbReference type="GO" id="GO:0005524">
    <property type="term" value="F:ATP binding"/>
    <property type="evidence" value="ECO:0007669"/>
    <property type="project" value="UniProtKB-KW"/>
</dbReference>
<name>A0A6A3D6X1_HIBSY</name>
<evidence type="ECO:0000256" key="7">
    <source>
        <dbReference type="ARBA" id="ARBA00023054"/>
    </source>
</evidence>
<keyword evidence="3" id="KW-0158">Chromosome</keyword>
<evidence type="ECO:0000256" key="2">
    <source>
        <dbReference type="ARBA" id="ARBA00004286"/>
    </source>
</evidence>
<keyword evidence="5" id="KW-0227">DNA damage</keyword>
<reference evidence="11" key="1">
    <citation type="submission" date="2019-09" db="EMBL/GenBank/DDBJ databases">
        <title>Draft genome information of white flower Hibiscus syriacus.</title>
        <authorList>
            <person name="Kim Y.-M."/>
        </authorList>
    </citation>
    <scope>NUCLEOTIDE SEQUENCE [LARGE SCALE GENOMIC DNA]</scope>
    <source>
        <strain evidence="11">YM2019G1</strain>
    </source>
</reference>
<dbReference type="PANTHER" id="PTHR19306:SF6">
    <property type="entry name" value="STRUCTURAL MAINTENANCE OF CHROMOSOMES PROTEIN 6"/>
    <property type="match status" value="1"/>
</dbReference>
<dbReference type="GO" id="GO:0035861">
    <property type="term" value="C:site of double-strand break"/>
    <property type="evidence" value="ECO:0007669"/>
    <property type="project" value="TreeGrafter"/>
</dbReference>
<dbReference type="GO" id="GO:0005634">
    <property type="term" value="C:nucleus"/>
    <property type="evidence" value="ECO:0007669"/>
    <property type="project" value="UniProtKB-SubCell"/>
</dbReference>
<evidence type="ECO:0000256" key="3">
    <source>
        <dbReference type="ARBA" id="ARBA00022454"/>
    </source>
</evidence>
<keyword evidence="8" id="KW-0233">DNA recombination</keyword>